<dbReference type="InterPro" id="IPR008030">
    <property type="entry name" value="NmrA-like"/>
</dbReference>
<accession>A0AAD6Z8E9</accession>
<dbReference type="Pfam" id="PF05368">
    <property type="entry name" value="NmrA"/>
    <property type="match status" value="1"/>
</dbReference>
<keyword evidence="1" id="KW-0521">NADP</keyword>
<proteinExistence type="predicted"/>
<protein>
    <recommendedName>
        <fullName evidence="3">NmrA-like domain-containing protein</fullName>
    </recommendedName>
</protein>
<dbReference type="AlphaFoldDB" id="A0AAD6Z8E9"/>
<dbReference type="Gene3D" id="3.40.50.720">
    <property type="entry name" value="NAD(P)-binding Rossmann-like Domain"/>
    <property type="match status" value="1"/>
</dbReference>
<sequence length="276" mass="29659">MRCNIAINRQWARKSLPSVLPASYPMSAPLTIAILGATGTLGPSLLQAIADHPKMLDARIRILTRPTSAEKAHNLAARYPTLYLTVHAVDYTGAEAETGLAAALRGVDVVLSAVGDDSGLTRKDVAHSGLLPGFIAQDAVAHAAKAAGVKLFVPSEFGAPTHSMALNSESYIVGKRYHHDFLRKLELPYMLVYAGMFPEIEPAPTSLPQLSPEDLIPLGQPPFETSRYRVAAYIVQLLLDRGVEAVAGGIYVIRGLRRDRGAVSAETGKTEWVLDV</sequence>
<organism evidence="4 5">
    <name type="scientific">Mycena albidolilacea</name>
    <dbReference type="NCBI Taxonomy" id="1033008"/>
    <lineage>
        <taxon>Eukaryota</taxon>
        <taxon>Fungi</taxon>
        <taxon>Dikarya</taxon>
        <taxon>Basidiomycota</taxon>
        <taxon>Agaricomycotina</taxon>
        <taxon>Agaricomycetes</taxon>
        <taxon>Agaricomycetidae</taxon>
        <taxon>Agaricales</taxon>
        <taxon>Marasmiineae</taxon>
        <taxon>Mycenaceae</taxon>
        <taxon>Mycena</taxon>
    </lineage>
</organism>
<comment type="caution">
    <text evidence="4">The sequence shown here is derived from an EMBL/GenBank/DDBJ whole genome shotgun (WGS) entry which is preliminary data.</text>
</comment>
<dbReference type="SUPFAM" id="SSF51735">
    <property type="entry name" value="NAD(P)-binding Rossmann-fold domains"/>
    <property type="match status" value="1"/>
</dbReference>
<dbReference type="PANTHER" id="PTHR47706">
    <property type="entry name" value="NMRA-LIKE FAMILY PROTEIN"/>
    <property type="match status" value="1"/>
</dbReference>
<dbReference type="GO" id="GO:0016491">
    <property type="term" value="F:oxidoreductase activity"/>
    <property type="evidence" value="ECO:0007669"/>
    <property type="project" value="UniProtKB-KW"/>
</dbReference>
<evidence type="ECO:0000259" key="3">
    <source>
        <dbReference type="Pfam" id="PF05368"/>
    </source>
</evidence>
<dbReference type="InterPro" id="IPR036291">
    <property type="entry name" value="NAD(P)-bd_dom_sf"/>
</dbReference>
<dbReference type="PANTHER" id="PTHR47706:SF9">
    <property type="entry name" value="NMRA-LIKE DOMAIN-CONTAINING PROTEIN-RELATED"/>
    <property type="match status" value="1"/>
</dbReference>
<reference evidence="4" key="1">
    <citation type="submission" date="2023-03" db="EMBL/GenBank/DDBJ databases">
        <title>Massive genome expansion in bonnet fungi (Mycena s.s.) driven by repeated elements and novel gene families across ecological guilds.</title>
        <authorList>
            <consortium name="Lawrence Berkeley National Laboratory"/>
            <person name="Harder C.B."/>
            <person name="Miyauchi S."/>
            <person name="Viragh M."/>
            <person name="Kuo A."/>
            <person name="Thoen E."/>
            <person name="Andreopoulos B."/>
            <person name="Lu D."/>
            <person name="Skrede I."/>
            <person name="Drula E."/>
            <person name="Henrissat B."/>
            <person name="Morin E."/>
            <person name="Kohler A."/>
            <person name="Barry K."/>
            <person name="LaButti K."/>
            <person name="Morin E."/>
            <person name="Salamov A."/>
            <person name="Lipzen A."/>
            <person name="Mereny Z."/>
            <person name="Hegedus B."/>
            <person name="Baldrian P."/>
            <person name="Stursova M."/>
            <person name="Weitz H."/>
            <person name="Taylor A."/>
            <person name="Grigoriev I.V."/>
            <person name="Nagy L.G."/>
            <person name="Martin F."/>
            <person name="Kauserud H."/>
        </authorList>
    </citation>
    <scope>NUCLEOTIDE SEQUENCE</scope>
    <source>
        <strain evidence="4">CBHHK002</strain>
    </source>
</reference>
<name>A0AAD6Z8E9_9AGAR</name>
<dbReference type="EMBL" id="JARIHO010000074">
    <property type="protein sequence ID" value="KAJ7311780.1"/>
    <property type="molecule type" value="Genomic_DNA"/>
</dbReference>
<evidence type="ECO:0000313" key="5">
    <source>
        <dbReference type="Proteomes" id="UP001218218"/>
    </source>
</evidence>
<evidence type="ECO:0000256" key="2">
    <source>
        <dbReference type="ARBA" id="ARBA00023002"/>
    </source>
</evidence>
<keyword evidence="2" id="KW-0560">Oxidoreductase</keyword>
<gene>
    <name evidence="4" type="ORF">DFH08DRAFT_897604</name>
</gene>
<dbReference type="InterPro" id="IPR051609">
    <property type="entry name" value="NmrA/Isoflavone_reductase-like"/>
</dbReference>
<evidence type="ECO:0000256" key="1">
    <source>
        <dbReference type="ARBA" id="ARBA00022857"/>
    </source>
</evidence>
<keyword evidence="5" id="KW-1185">Reference proteome</keyword>
<evidence type="ECO:0000313" key="4">
    <source>
        <dbReference type="EMBL" id="KAJ7311780.1"/>
    </source>
</evidence>
<dbReference type="Proteomes" id="UP001218218">
    <property type="component" value="Unassembled WGS sequence"/>
</dbReference>
<feature type="domain" description="NmrA-like" evidence="3">
    <location>
        <begin position="31"/>
        <end position="198"/>
    </location>
</feature>